<dbReference type="EMBL" id="BK015173">
    <property type="protein sequence ID" value="DAD94110.1"/>
    <property type="molecule type" value="Genomic_DNA"/>
</dbReference>
<sequence>MNLYSLFHNTIITRFFYKKRAKKGQFIFLNIFLHY</sequence>
<proteinExistence type="predicted"/>
<evidence type="ECO:0000313" key="1">
    <source>
        <dbReference type="EMBL" id="DAD94110.1"/>
    </source>
</evidence>
<organism evidence="1">
    <name type="scientific">Siphoviridae sp. ctUF252</name>
    <dbReference type="NCBI Taxonomy" id="2826350"/>
    <lineage>
        <taxon>Viruses</taxon>
        <taxon>Duplodnaviria</taxon>
        <taxon>Heunggongvirae</taxon>
        <taxon>Uroviricota</taxon>
        <taxon>Caudoviricetes</taxon>
    </lineage>
</organism>
<name>A0A8S5NHC5_9CAUD</name>
<protein>
    <submittedName>
        <fullName evidence="1">Uncharacterized protein</fullName>
    </submittedName>
</protein>
<reference evidence="1" key="1">
    <citation type="journal article" date="2021" name="Proc. Natl. Acad. Sci. U.S.A.">
        <title>A Catalog of Tens of Thousands of Viruses from Human Metagenomes Reveals Hidden Associations with Chronic Diseases.</title>
        <authorList>
            <person name="Tisza M.J."/>
            <person name="Buck C.B."/>
        </authorList>
    </citation>
    <scope>NUCLEOTIDE SEQUENCE</scope>
    <source>
        <strain evidence="1">CtUF252</strain>
    </source>
</reference>
<accession>A0A8S5NHC5</accession>